<dbReference type="GO" id="GO:0005886">
    <property type="term" value="C:plasma membrane"/>
    <property type="evidence" value="ECO:0007669"/>
    <property type="project" value="TreeGrafter"/>
</dbReference>
<dbReference type="PANTHER" id="PTHR11040:SF32">
    <property type="entry name" value="ZINC-REGULATED TRANSPORTER 1"/>
    <property type="match status" value="1"/>
</dbReference>
<feature type="transmembrane region" description="Helical" evidence="8">
    <location>
        <begin position="50"/>
        <end position="71"/>
    </location>
</feature>
<organism evidence="9 10">
    <name type="scientific">Lachancea meyersii CBS 8951</name>
    <dbReference type="NCBI Taxonomy" id="1266667"/>
    <lineage>
        <taxon>Eukaryota</taxon>
        <taxon>Fungi</taxon>
        <taxon>Dikarya</taxon>
        <taxon>Ascomycota</taxon>
        <taxon>Saccharomycotina</taxon>
        <taxon>Saccharomycetes</taxon>
        <taxon>Saccharomycetales</taxon>
        <taxon>Saccharomycetaceae</taxon>
        <taxon>Lachancea</taxon>
    </lineage>
</organism>
<dbReference type="GO" id="GO:0071578">
    <property type="term" value="P:zinc ion import across plasma membrane"/>
    <property type="evidence" value="ECO:0007669"/>
    <property type="project" value="TreeGrafter"/>
</dbReference>
<gene>
    <name evidence="9" type="ORF">LAME_0E00144G</name>
</gene>
<evidence type="ECO:0000256" key="8">
    <source>
        <dbReference type="RuleBase" id="RU362088"/>
    </source>
</evidence>
<dbReference type="EMBL" id="LT598481">
    <property type="protein sequence ID" value="SCU88507.1"/>
    <property type="molecule type" value="Genomic_DNA"/>
</dbReference>
<sequence>MTSDQQWWAQWSPDEVSIGNKSVSDTWKICTIQGVYFGAEKPFSAQGARISSIFVIFFVSTICTLFPVTAARFRGSKVLNLTYLFARSFGTGVIIATAFIHLLDPAYSSIGSVSCVGLTGHWADYPWCPAIVLVTVFVTFFIDLASDVYVNRRFGKHHGESSVTAKIIKDDQKNSQGQESSSPSRHFLPNLGGNDEGNENLSDTLSSTCSELTAQPFEKQIGAFLTLELGVIFHSVVIGLNLGSTTDNFYSLYIVLVFHQSFEGLGIGARLSAIKFPGNRRWWPYALCVAYGLSTPISIAIGLGVRNVYNGNSFTVHIVSGTLDAVSTGVLIYTGLVELLARDYIFNRERTDNVLALMFMLSSTVLGAALMALLGKWA</sequence>
<feature type="transmembrane region" description="Helical" evidence="8">
    <location>
        <begin position="83"/>
        <end position="103"/>
    </location>
</feature>
<dbReference type="InterPro" id="IPR003689">
    <property type="entry name" value="ZIP"/>
</dbReference>
<keyword evidence="6 8" id="KW-0406">Ion transport</keyword>
<keyword evidence="5 8" id="KW-1133">Transmembrane helix</keyword>
<dbReference type="OrthoDB" id="448280at2759"/>
<protein>
    <submittedName>
        <fullName evidence="9">LAME_0E00144g1_1</fullName>
    </submittedName>
</protein>
<evidence type="ECO:0000256" key="6">
    <source>
        <dbReference type="ARBA" id="ARBA00023065"/>
    </source>
</evidence>
<dbReference type="GO" id="GO:0000006">
    <property type="term" value="F:high-affinity zinc transmembrane transporter activity"/>
    <property type="evidence" value="ECO:0007669"/>
    <property type="project" value="TreeGrafter"/>
</dbReference>
<dbReference type="AlphaFoldDB" id="A0A1G4JE67"/>
<feature type="transmembrane region" description="Helical" evidence="8">
    <location>
        <begin position="353"/>
        <end position="374"/>
    </location>
</feature>
<evidence type="ECO:0000256" key="3">
    <source>
        <dbReference type="ARBA" id="ARBA00022448"/>
    </source>
</evidence>
<evidence type="ECO:0000256" key="2">
    <source>
        <dbReference type="ARBA" id="ARBA00006939"/>
    </source>
</evidence>
<evidence type="ECO:0000256" key="7">
    <source>
        <dbReference type="ARBA" id="ARBA00023136"/>
    </source>
</evidence>
<evidence type="ECO:0000313" key="9">
    <source>
        <dbReference type="EMBL" id="SCU88507.1"/>
    </source>
</evidence>
<evidence type="ECO:0000313" key="10">
    <source>
        <dbReference type="Proteomes" id="UP000191144"/>
    </source>
</evidence>
<dbReference type="Pfam" id="PF02535">
    <property type="entry name" value="Zip"/>
    <property type="match status" value="1"/>
</dbReference>
<dbReference type="NCBIfam" id="TIGR00820">
    <property type="entry name" value="zip"/>
    <property type="match status" value="1"/>
</dbReference>
<keyword evidence="4 8" id="KW-0812">Transmembrane</keyword>
<feature type="transmembrane region" description="Helical" evidence="8">
    <location>
        <begin position="283"/>
        <end position="305"/>
    </location>
</feature>
<reference evidence="10" key="1">
    <citation type="submission" date="2016-03" db="EMBL/GenBank/DDBJ databases">
        <authorList>
            <person name="Devillers Hugo."/>
        </authorList>
    </citation>
    <scope>NUCLEOTIDE SEQUENCE [LARGE SCALE GENOMIC DNA]</scope>
</reference>
<feature type="transmembrane region" description="Helical" evidence="8">
    <location>
        <begin position="249"/>
        <end position="271"/>
    </location>
</feature>
<comment type="similarity">
    <text evidence="2 8">Belongs to the ZIP transporter (TC 2.A.5) family.</text>
</comment>
<accession>A0A1G4JE67</accession>
<evidence type="ECO:0000256" key="1">
    <source>
        <dbReference type="ARBA" id="ARBA00004141"/>
    </source>
</evidence>
<name>A0A1G4JE67_9SACH</name>
<proteinExistence type="inferred from homology"/>
<feature type="transmembrane region" description="Helical" evidence="8">
    <location>
        <begin position="317"/>
        <end position="341"/>
    </location>
</feature>
<keyword evidence="10" id="KW-1185">Reference proteome</keyword>
<dbReference type="Proteomes" id="UP000191144">
    <property type="component" value="Chromosome E"/>
</dbReference>
<feature type="transmembrane region" description="Helical" evidence="8">
    <location>
        <begin position="221"/>
        <end position="243"/>
    </location>
</feature>
<evidence type="ECO:0000256" key="5">
    <source>
        <dbReference type="ARBA" id="ARBA00022989"/>
    </source>
</evidence>
<keyword evidence="7 8" id="KW-0472">Membrane</keyword>
<evidence type="ECO:0000256" key="4">
    <source>
        <dbReference type="ARBA" id="ARBA00022692"/>
    </source>
</evidence>
<keyword evidence="3 8" id="KW-0813">Transport</keyword>
<feature type="transmembrane region" description="Helical" evidence="8">
    <location>
        <begin position="130"/>
        <end position="150"/>
    </location>
</feature>
<comment type="subcellular location">
    <subcellularLocation>
        <location evidence="1 8">Membrane</location>
        <topology evidence="1 8">Multi-pass membrane protein</topology>
    </subcellularLocation>
</comment>
<dbReference type="InterPro" id="IPR004698">
    <property type="entry name" value="Zn/Fe_permease_fun/pln"/>
</dbReference>
<dbReference type="PANTHER" id="PTHR11040">
    <property type="entry name" value="ZINC/IRON TRANSPORTER"/>
    <property type="match status" value="1"/>
</dbReference>